<dbReference type="EMBL" id="FOTI01000043">
    <property type="protein sequence ID" value="SFL93697.1"/>
    <property type="molecule type" value="Genomic_DNA"/>
</dbReference>
<proteinExistence type="predicted"/>
<dbReference type="Proteomes" id="UP000199006">
    <property type="component" value="Unassembled WGS sequence"/>
</dbReference>
<accession>A0A1I4LSZ0</accession>
<sequence length="130" mass="14972">MSKNEVLNQIYPDEIEYIFDIQRRNELEKYTGYLNQFMAASSAFGGGDNAKEYIEDLIDHINLLSGDEESSSNIDDWYQEYEELKEKETKTIKDEKRIKELKEKMNNHIDSEINKLKGLKDAPGGAATNG</sequence>
<evidence type="ECO:0000256" key="1">
    <source>
        <dbReference type="SAM" id="Coils"/>
    </source>
</evidence>
<dbReference type="RefSeq" id="WP_089862416.1">
    <property type="nucleotide sequence ID" value="NZ_FOTI01000043.1"/>
</dbReference>
<organism evidence="2 3">
    <name type="scientific">Halanaerobium salsuginis</name>
    <dbReference type="NCBI Taxonomy" id="29563"/>
    <lineage>
        <taxon>Bacteria</taxon>
        <taxon>Bacillati</taxon>
        <taxon>Bacillota</taxon>
        <taxon>Clostridia</taxon>
        <taxon>Halanaerobiales</taxon>
        <taxon>Halanaerobiaceae</taxon>
        <taxon>Halanaerobium</taxon>
    </lineage>
</organism>
<dbReference type="OrthoDB" id="2125666at2"/>
<keyword evidence="3" id="KW-1185">Reference proteome</keyword>
<reference evidence="2 3" key="1">
    <citation type="submission" date="2016-10" db="EMBL/GenBank/DDBJ databases">
        <authorList>
            <person name="de Groot N.N."/>
        </authorList>
    </citation>
    <scope>NUCLEOTIDE SEQUENCE [LARGE SCALE GENOMIC DNA]</scope>
    <source>
        <strain evidence="2 3">ATCC 51327</strain>
    </source>
</reference>
<dbReference type="STRING" id="29563.SAMN02983006_02391"/>
<evidence type="ECO:0000313" key="3">
    <source>
        <dbReference type="Proteomes" id="UP000199006"/>
    </source>
</evidence>
<keyword evidence="1" id="KW-0175">Coiled coil</keyword>
<gene>
    <name evidence="2" type="ORF">SAMN02983006_02391</name>
</gene>
<dbReference type="AlphaFoldDB" id="A0A1I4LSZ0"/>
<feature type="coiled-coil region" evidence="1">
    <location>
        <begin position="78"/>
        <end position="122"/>
    </location>
</feature>
<name>A0A1I4LSZ0_9FIRM</name>
<evidence type="ECO:0000313" key="2">
    <source>
        <dbReference type="EMBL" id="SFL93697.1"/>
    </source>
</evidence>
<protein>
    <submittedName>
        <fullName evidence="2">Uncharacterized protein</fullName>
    </submittedName>
</protein>